<evidence type="ECO:0000313" key="2">
    <source>
        <dbReference type="EMBL" id="UXI67514.1"/>
    </source>
</evidence>
<dbReference type="Proteomes" id="UP001064632">
    <property type="component" value="Chromosome"/>
</dbReference>
<dbReference type="EMBL" id="CP104694">
    <property type="protein sequence ID" value="UXI67514.1"/>
    <property type="molecule type" value="Genomic_DNA"/>
</dbReference>
<feature type="transmembrane region" description="Helical" evidence="1">
    <location>
        <begin position="219"/>
        <end position="240"/>
    </location>
</feature>
<evidence type="ECO:0008006" key="4">
    <source>
        <dbReference type="Google" id="ProtNLM"/>
    </source>
</evidence>
<feature type="transmembrane region" description="Helical" evidence="1">
    <location>
        <begin position="156"/>
        <end position="175"/>
    </location>
</feature>
<feature type="transmembrane region" description="Helical" evidence="1">
    <location>
        <begin position="353"/>
        <end position="372"/>
    </location>
</feature>
<feature type="transmembrane region" description="Helical" evidence="1">
    <location>
        <begin position="131"/>
        <end position="150"/>
    </location>
</feature>
<organism evidence="2 3">
    <name type="scientific">Tahibacter amnicola</name>
    <dbReference type="NCBI Taxonomy" id="2976241"/>
    <lineage>
        <taxon>Bacteria</taxon>
        <taxon>Pseudomonadati</taxon>
        <taxon>Pseudomonadota</taxon>
        <taxon>Gammaproteobacteria</taxon>
        <taxon>Lysobacterales</taxon>
        <taxon>Rhodanobacteraceae</taxon>
        <taxon>Tahibacter</taxon>
    </lineage>
</organism>
<gene>
    <name evidence="2" type="ORF">N4264_22695</name>
</gene>
<feature type="transmembrane region" description="Helical" evidence="1">
    <location>
        <begin position="98"/>
        <end position="119"/>
    </location>
</feature>
<dbReference type="RefSeq" id="WP_261694484.1">
    <property type="nucleotide sequence ID" value="NZ_CP104694.1"/>
</dbReference>
<protein>
    <recommendedName>
        <fullName evidence="4">Transmembrane protein</fullName>
    </recommendedName>
</protein>
<reference evidence="2" key="1">
    <citation type="submission" date="2022-09" db="EMBL/GenBank/DDBJ databases">
        <title>Tahibacter sp. nov., isolated from a fresh water.</title>
        <authorList>
            <person name="Baek J.H."/>
            <person name="Lee J.K."/>
            <person name="Kim J.M."/>
            <person name="Jeon C.O."/>
        </authorList>
    </citation>
    <scope>NUCLEOTIDE SEQUENCE</scope>
    <source>
        <strain evidence="2">W38</strain>
    </source>
</reference>
<evidence type="ECO:0000313" key="3">
    <source>
        <dbReference type="Proteomes" id="UP001064632"/>
    </source>
</evidence>
<proteinExistence type="predicted"/>
<keyword evidence="1" id="KW-0812">Transmembrane</keyword>
<keyword evidence="3" id="KW-1185">Reference proteome</keyword>
<keyword evidence="1" id="KW-1133">Transmembrane helix</keyword>
<feature type="transmembrane region" description="Helical" evidence="1">
    <location>
        <begin position="252"/>
        <end position="270"/>
    </location>
</feature>
<feature type="transmembrane region" description="Helical" evidence="1">
    <location>
        <begin position="187"/>
        <end position="213"/>
    </location>
</feature>
<evidence type="ECO:0000256" key="1">
    <source>
        <dbReference type="SAM" id="Phobius"/>
    </source>
</evidence>
<keyword evidence="1" id="KW-0472">Membrane</keyword>
<sequence>MSNPLPAVKSVAKSRSPASTLLLAATLLATYAYAHTALVAVANFGLRFPYSDHYRIYANFFSRPLVDALFGIENAHRPVVAALVRFAEMRWFAADQSLQLVLGVVLASGTAMVMMVTALRERGLSPLARAAAMLVAVMTVLWLGNVRMFFHGGEALHVYPVTLSAALASLAAFAARERRSAAWMTAGALACTVATFSFGSGVAAFAALFAVALCVRVPWKAWLPALAILVMDVILYTTLLPGNDGVKGSLQFSPAVMAMTVLRVLGSPFINAAQRLELSGSSALSAGLLAGSFVAASYVAAMLHALRHRKPLSRLGALGLGVASLGVASAGLIGLSRVELMLTVPAEAFADRYLVWSTQVWGGLALFGISLARRSGSARNGVAPAIGALTAAALLSVSHRDNAGWASAVHRNNQISAVAARLQIWDPLYLPDDDASRRAHTMAAIEAFRERRWSMFIQSPPSNPLALVEPVPAAPATSLVVLGDVFDDTWGQRQVIRVSGRYAKDAPIPDKPLLIIVDESGHVHGEAILSHLPYAQRALRFNTPVARGFDGYVIAPKKDTKYRLLLIDADQQLPVTALAFTLPSQVGPQVAESHAVH</sequence>
<feature type="transmembrane region" description="Helical" evidence="1">
    <location>
        <begin position="315"/>
        <end position="333"/>
    </location>
</feature>
<accession>A0ABY6BCC4</accession>
<feature type="transmembrane region" description="Helical" evidence="1">
    <location>
        <begin position="282"/>
        <end position="303"/>
    </location>
</feature>
<name>A0ABY6BCC4_9GAMM</name>